<dbReference type="InterPro" id="IPR023214">
    <property type="entry name" value="HAD_sf"/>
</dbReference>
<name>A0A6J6TY41_9ZZZZ</name>
<dbReference type="InterPro" id="IPR004469">
    <property type="entry name" value="PSP"/>
</dbReference>
<evidence type="ECO:0000256" key="2">
    <source>
        <dbReference type="ARBA" id="ARBA00005135"/>
    </source>
</evidence>
<proteinExistence type="inferred from homology"/>
<keyword evidence="7" id="KW-0378">Hydrolase</keyword>
<dbReference type="SUPFAM" id="SSF56784">
    <property type="entry name" value="HAD-like"/>
    <property type="match status" value="1"/>
</dbReference>
<evidence type="ECO:0000256" key="4">
    <source>
        <dbReference type="ARBA" id="ARBA00012640"/>
    </source>
</evidence>
<evidence type="ECO:0000256" key="6">
    <source>
        <dbReference type="ARBA" id="ARBA00022723"/>
    </source>
</evidence>
<dbReference type="InterPro" id="IPR050582">
    <property type="entry name" value="HAD-like_SerB"/>
</dbReference>
<dbReference type="NCBIfam" id="TIGR00338">
    <property type="entry name" value="serB"/>
    <property type="match status" value="1"/>
</dbReference>
<evidence type="ECO:0000313" key="12">
    <source>
        <dbReference type="EMBL" id="CAB4752036.1"/>
    </source>
</evidence>
<dbReference type="CDD" id="cd07500">
    <property type="entry name" value="HAD_PSP"/>
    <property type="match status" value="1"/>
</dbReference>
<dbReference type="SFLD" id="SFLDG01137">
    <property type="entry name" value="C1.6.1:_Phosphoserine_Phosphat"/>
    <property type="match status" value="1"/>
</dbReference>
<dbReference type="PANTHER" id="PTHR43344:SF2">
    <property type="entry name" value="PHOSPHOSERINE PHOSPHATASE"/>
    <property type="match status" value="1"/>
</dbReference>
<keyword evidence="9" id="KW-0718">Serine biosynthesis</keyword>
<gene>
    <name evidence="12" type="ORF">UFOPK2824_00750</name>
</gene>
<dbReference type="GO" id="GO:0036424">
    <property type="term" value="F:L-phosphoserine phosphatase activity"/>
    <property type="evidence" value="ECO:0007669"/>
    <property type="project" value="InterPro"/>
</dbReference>
<keyword evidence="5" id="KW-0028">Amino-acid biosynthesis</keyword>
<evidence type="ECO:0000256" key="10">
    <source>
        <dbReference type="ARBA" id="ARBA00031693"/>
    </source>
</evidence>
<accession>A0A6J6TY41</accession>
<dbReference type="InterPro" id="IPR001763">
    <property type="entry name" value="Rhodanese-like_dom"/>
</dbReference>
<comment type="cofactor">
    <cofactor evidence="1">
        <name>Mg(2+)</name>
        <dbReference type="ChEBI" id="CHEBI:18420"/>
    </cofactor>
</comment>
<feature type="domain" description="Rhodanese" evidence="11">
    <location>
        <begin position="74"/>
        <end position="104"/>
    </location>
</feature>
<dbReference type="UniPathway" id="UPA00135">
    <property type="reaction ID" value="UER00198"/>
</dbReference>
<comment type="pathway">
    <text evidence="2">Amino-acid biosynthesis; L-serine biosynthesis; L-serine from 3-phospho-D-glycerate: step 3/3.</text>
</comment>
<dbReference type="PROSITE" id="PS50206">
    <property type="entry name" value="RHODANESE_3"/>
    <property type="match status" value="1"/>
</dbReference>
<dbReference type="GO" id="GO:0006564">
    <property type="term" value="P:L-serine biosynthetic process"/>
    <property type="evidence" value="ECO:0007669"/>
    <property type="project" value="UniProtKB-KW"/>
</dbReference>
<protein>
    <recommendedName>
        <fullName evidence="4">phosphoserine phosphatase</fullName>
        <ecNumber evidence="4">3.1.3.3</ecNumber>
    </recommendedName>
    <alternativeName>
        <fullName evidence="10">O-phosphoserine phosphohydrolase</fullName>
    </alternativeName>
</protein>
<dbReference type="GO" id="GO:0005737">
    <property type="term" value="C:cytoplasm"/>
    <property type="evidence" value="ECO:0007669"/>
    <property type="project" value="TreeGrafter"/>
</dbReference>
<comment type="similarity">
    <text evidence="3">Belongs to the HAD-like hydrolase superfamily. SerB family.</text>
</comment>
<dbReference type="Pfam" id="PF12710">
    <property type="entry name" value="HAD"/>
    <property type="match status" value="1"/>
</dbReference>
<evidence type="ECO:0000256" key="3">
    <source>
        <dbReference type="ARBA" id="ARBA00009184"/>
    </source>
</evidence>
<organism evidence="12">
    <name type="scientific">freshwater metagenome</name>
    <dbReference type="NCBI Taxonomy" id="449393"/>
    <lineage>
        <taxon>unclassified sequences</taxon>
        <taxon>metagenomes</taxon>
        <taxon>ecological metagenomes</taxon>
    </lineage>
</organism>
<dbReference type="InterPro" id="IPR036412">
    <property type="entry name" value="HAD-like_sf"/>
</dbReference>
<dbReference type="GO" id="GO:0000287">
    <property type="term" value="F:magnesium ion binding"/>
    <property type="evidence" value="ECO:0007669"/>
    <property type="project" value="TreeGrafter"/>
</dbReference>
<dbReference type="Gene3D" id="3.40.50.1000">
    <property type="entry name" value="HAD superfamily/HAD-like"/>
    <property type="match status" value="1"/>
</dbReference>
<dbReference type="EMBL" id="CAEZZD010000109">
    <property type="protein sequence ID" value="CAB4752036.1"/>
    <property type="molecule type" value="Genomic_DNA"/>
</dbReference>
<dbReference type="AlphaFoldDB" id="A0A6J6TY41"/>
<keyword evidence="8" id="KW-0460">Magnesium</keyword>
<evidence type="ECO:0000259" key="11">
    <source>
        <dbReference type="PROSITE" id="PS50206"/>
    </source>
</evidence>
<evidence type="ECO:0000256" key="8">
    <source>
        <dbReference type="ARBA" id="ARBA00022842"/>
    </source>
</evidence>
<reference evidence="12" key="1">
    <citation type="submission" date="2020-05" db="EMBL/GenBank/DDBJ databases">
        <authorList>
            <person name="Chiriac C."/>
            <person name="Salcher M."/>
            <person name="Ghai R."/>
            <person name="Kavagutti S V."/>
        </authorList>
    </citation>
    <scope>NUCLEOTIDE SEQUENCE</scope>
</reference>
<keyword evidence="6" id="KW-0479">Metal-binding</keyword>
<evidence type="ECO:0000256" key="7">
    <source>
        <dbReference type="ARBA" id="ARBA00022801"/>
    </source>
</evidence>
<evidence type="ECO:0000256" key="5">
    <source>
        <dbReference type="ARBA" id="ARBA00022605"/>
    </source>
</evidence>
<dbReference type="SFLD" id="SFLDG01136">
    <property type="entry name" value="C1.6:_Phosphoserine_Phosphatas"/>
    <property type="match status" value="1"/>
</dbReference>
<dbReference type="SFLD" id="SFLDF00029">
    <property type="entry name" value="phosphoserine_phosphatase"/>
    <property type="match status" value="1"/>
</dbReference>
<dbReference type="PANTHER" id="PTHR43344">
    <property type="entry name" value="PHOSPHOSERINE PHOSPHATASE"/>
    <property type="match status" value="1"/>
</dbReference>
<dbReference type="EC" id="3.1.3.3" evidence="4"/>
<dbReference type="SFLD" id="SFLDS00003">
    <property type="entry name" value="Haloacid_Dehalogenase"/>
    <property type="match status" value="1"/>
</dbReference>
<dbReference type="NCBIfam" id="TIGR01488">
    <property type="entry name" value="HAD-SF-IB"/>
    <property type="match status" value="1"/>
</dbReference>
<evidence type="ECO:0000256" key="1">
    <source>
        <dbReference type="ARBA" id="ARBA00001946"/>
    </source>
</evidence>
<evidence type="ECO:0000256" key="9">
    <source>
        <dbReference type="ARBA" id="ARBA00023299"/>
    </source>
</evidence>
<sequence>MVLDVDSTIIQQEVIDLLASYAGVEAQVSKITHRAMNGELDFTQSLVQRVALLKGLPASKLNDVRKDIVFTPGAATLCRTLRRLGFHVALVSGGFLEVVEPLANELGIDEVRANRLEVVDGVLTGKLIGPIIDRIAKASALRDFAEKYKVPMSRTIAVGDGANDLDMLSAAALGIAFNAKPYVRERADSSLTSPFLDTILFVMGISRDEIEQADIQQTN</sequence>